<dbReference type="AlphaFoldDB" id="A0A212PX22"/>
<dbReference type="InterPro" id="IPR014284">
    <property type="entry name" value="RNA_pol_sigma-70_dom"/>
</dbReference>
<protein>
    <submittedName>
        <fullName evidence="8">RNA polymerase sigma-70 factor, ECF subfamily</fullName>
    </submittedName>
</protein>
<dbReference type="Gene3D" id="1.10.1740.10">
    <property type="match status" value="1"/>
</dbReference>
<dbReference type="InterPro" id="IPR007627">
    <property type="entry name" value="RNA_pol_sigma70_r2"/>
</dbReference>
<dbReference type="SUPFAM" id="SSF88659">
    <property type="entry name" value="Sigma3 and sigma4 domains of RNA polymerase sigma factors"/>
    <property type="match status" value="1"/>
</dbReference>
<dbReference type="RefSeq" id="WP_088559446.1">
    <property type="nucleotide sequence ID" value="NZ_FYEH01000001.1"/>
</dbReference>
<dbReference type="Pfam" id="PF04545">
    <property type="entry name" value="Sigma70_r4"/>
    <property type="match status" value="1"/>
</dbReference>
<dbReference type="GO" id="GO:0003677">
    <property type="term" value="F:DNA binding"/>
    <property type="evidence" value="ECO:0007669"/>
    <property type="project" value="UniProtKB-KW"/>
</dbReference>
<name>A0A212PX22_9PROT</name>
<dbReference type="PANTHER" id="PTHR43133:SF58">
    <property type="entry name" value="ECF RNA POLYMERASE SIGMA FACTOR SIGD"/>
    <property type="match status" value="1"/>
</dbReference>
<dbReference type="PANTHER" id="PTHR43133">
    <property type="entry name" value="RNA POLYMERASE ECF-TYPE SIGMA FACTO"/>
    <property type="match status" value="1"/>
</dbReference>
<dbReference type="Proteomes" id="UP000197065">
    <property type="component" value="Unassembled WGS sequence"/>
</dbReference>
<feature type="domain" description="RNA polymerase sigma-70 region 4" evidence="7">
    <location>
        <begin position="132"/>
        <end position="179"/>
    </location>
</feature>
<dbReference type="GO" id="GO:0016987">
    <property type="term" value="F:sigma factor activity"/>
    <property type="evidence" value="ECO:0007669"/>
    <property type="project" value="UniProtKB-KW"/>
</dbReference>
<evidence type="ECO:0000256" key="4">
    <source>
        <dbReference type="ARBA" id="ARBA00023125"/>
    </source>
</evidence>
<dbReference type="OrthoDB" id="7041663at2"/>
<keyword evidence="5" id="KW-0804">Transcription</keyword>
<keyword evidence="9" id="KW-1185">Reference proteome</keyword>
<evidence type="ECO:0000256" key="5">
    <source>
        <dbReference type="ARBA" id="ARBA00023163"/>
    </source>
</evidence>
<dbReference type="Gene3D" id="1.10.10.10">
    <property type="entry name" value="Winged helix-like DNA-binding domain superfamily/Winged helix DNA-binding domain"/>
    <property type="match status" value="1"/>
</dbReference>
<keyword evidence="2" id="KW-0805">Transcription regulation</keyword>
<dbReference type="InterPro" id="IPR007630">
    <property type="entry name" value="RNA_pol_sigma70_r4"/>
</dbReference>
<evidence type="ECO:0000259" key="6">
    <source>
        <dbReference type="Pfam" id="PF04542"/>
    </source>
</evidence>
<evidence type="ECO:0000256" key="3">
    <source>
        <dbReference type="ARBA" id="ARBA00023082"/>
    </source>
</evidence>
<gene>
    <name evidence="8" type="ORF">SAMN07250955_101105</name>
</gene>
<dbReference type="SUPFAM" id="SSF88946">
    <property type="entry name" value="Sigma2 domain of RNA polymerase sigma factors"/>
    <property type="match status" value="1"/>
</dbReference>
<dbReference type="InterPro" id="IPR036388">
    <property type="entry name" value="WH-like_DNA-bd_sf"/>
</dbReference>
<dbReference type="EMBL" id="FYEH01000001">
    <property type="protein sequence ID" value="SNB51586.1"/>
    <property type="molecule type" value="Genomic_DNA"/>
</dbReference>
<keyword evidence="4" id="KW-0238">DNA-binding</keyword>
<dbReference type="GO" id="GO:0006352">
    <property type="term" value="P:DNA-templated transcription initiation"/>
    <property type="evidence" value="ECO:0007669"/>
    <property type="project" value="InterPro"/>
</dbReference>
<organism evidence="8 9">
    <name type="scientific">Arboricoccus pini</name>
    <dbReference type="NCBI Taxonomy" id="1963835"/>
    <lineage>
        <taxon>Bacteria</taxon>
        <taxon>Pseudomonadati</taxon>
        <taxon>Pseudomonadota</taxon>
        <taxon>Alphaproteobacteria</taxon>
        <taxon>Geminicoccales</taxon>
        <taxon>Geminicoccaceae</taxon>
        <taxon>Arboricoccus</taxon>
    </lineage>
</organism>
<feature type="domain" description="RNA polymerase sigma-70 region 2" evidence="6">
    <location>
        <begin position="34"/>
        <end position="97"/>
    </location>
</feature>
<evidence type="ECO:0000259" key="7">
    <source>
        <dbReference type="Pfam" id="PF04545"/>
    </source>
</evidence>
<evidence type="ECO:0000313" key="8">
    <source>
        <dbReference type="EMBL" id="SNB51586.1"/>
    </source>
</evidence>
<dbReference type="NCBIfam" id="TIGR02937">
    <property type="entry name" value="sigma70-ECF"/>
    <property type="match status" value="1"/>
</dbReference>
<dbReference type="InterPro" id="IPR013325">
    <property type="entry name" value="RNA_pol_sigma_r2"/>
</dbReference>
<keyword evidence="3" id="KW-0731">Sigma factor</keyword>
<dbReference type="InterPro" id="IPR039425">
    <property type="entry name" value="RNA_pol_sigma-70-like"/>
</dbReference>
<dbReference type="InterPro" id="IPR013324">
    <property type="entry name" value="RNA_pol_sigma_r3/r4-like"/>
</dbReference>
<accession>A0A212PX22</accession>
<dbReference type="Pfam" id="PF04542">
    <property type="entry name" value="Sigma70_r2"/>
    <property type="match status" value="1"/>
</dbReference>
<evidence type="ECO:0000256" key="2">
    <source>
        <dbReference type="ARBA" id="ARBA00023015"/>
    </source>
</evidence>
<evidence type="ECO:0000256" key="1">
    <source>
        <dbReference type="ARBA" id="ARBA00010641"/>
    </source>
</evidence>
<evidence type="ECO:0000313" key="9">
    <source>
        <dbReference type="Proteomes" id="UP000197065"/>
    </source>
</evidence>
<sequence>MDDWEQSWSAAMRAERRGDAATYAWLLGEVAAYLRPRLCQRLARLGQGPDLAEDILQEVLLGIHLKRHTWEVDRPFTPWLAGIVRYKLMDVTRRVRREAGRRYVPEVAEWFEAIAAPIEDLDARLIDKEKPLADLPHKESDVVRALAIEGASVGTTARRLSISDGAVRLLFHRALARIRGRAVQALKDIGS</sequence>
<proteinExistence type="inferred from homology"/>
<reference evidence="8 9" key="1">
    <citation type="submission" date="2017-06" db="EMBL/GenBank/DDBJ databases">
        <authorList>
            <person name="Kim H.J."/>
            <person name="Triplett B.A."/>
        </authorList>
    </citation>
    <scope>NUCLEOTIDE SEQUENCE [LARGE SCALE GENOMIC DNA]</scope>
    <source>
        <strain evidence="8 9">B29T1</strain>
    </source>
</reference>
<comment type="similarity">
    <text evidence="1">Belongs to the sigma-70 factor family. ECF subfamily.</text>
</comment>